<keyword evidence="3 6" id="KW-0238">DNA-binding</keyword>
<dbReference type="InterPro" id="IPR005119">
    <property type="entry name" value="LysR_subst-bd"/>
</dbReference>
<evidence type="ECO:0000313" key="6">
    <source>
        <dbReference type="EMBL" id="SFW73784.1"/>
    </source>
</evidence>
<dbReference type="SUPFAM" id="SSF53850">
    <property type="entry name" value="Periplasmic binding protein-like II"/>
    <property type="match status" value="1"/>
</dbReference>
<dbReference type="PRINTS" id="PR00039">
    <property type="entry name" value="HTHLYSR"/>
</dbReference>
<accession>A0A1K1RNP3</accession>
<dbReference type="PROSITE" id="PS50931">
    <property type="entry name" value="HTH_LYSR"/>
    <property type="match status" value="1"/>
</dbReference>
<dbReference type="Proteomes" id="UP000182740">
    <property type="component" value="Unassembled WGS sequence"/>
</dbReference>
<dbReference type="GO" id="GO:0003677">
    <property type="term" value="F:DNA binding"/>
    <property type="evidence" value="ECO:0007669"/>
    <property type="project" value="UniProtKB-KW"/>
</dbReference>
<feature type="domain" description="HTH lysR-type" evidence="5">
    <location>
        <begin position="29"/>
        <end position="86"/>
    </location>
</feature>
<protein>
    <submittedName>
        <fullName evidence="6">DNA-binding transcriptional regulator, LysR family</fullName>
    </submittedName>
</protein>
<dbReference type="SUPFAM" id="SSF46785">
    <property type="entry name" value="Winged helix' DNA-binding domain"/>
    <property type="match status" value="1"/>
</dbReference>
<dbReference type="EMBL" id="FPJG01000006">
    <property type="protein sequence ID" value="SFW73784.1"/>
    <property type="molecule type" value="Genomic_DNA"/>
</dbReference>
<keyword evidence="7" id="KW-1185">Reference proteome</keyword>
<dbReference type="InterPro" id="IPR000847">
    <property type="entry name" value="LysR_HTH_N"/>
</dbReference>
<gene>
    <name evidence="6" type="ORF">SAMN04489730_3657</name>
</gene>
<dbReference type="CDD" id="cd08414">
    <property type="entry name" value="PBP2_LTTR_aromatics_like"/>
    <property type="match status" value="1"/>
</dbReference>
<dbReference type="GO" id="GO:0032993">
    <property type="term" value="C:protein-DNA complex"/>
    <property type="evidence" value="ECO:0007669"/>
    <property type="project" value="TreeGrafter"/>
</dbReference>
<dbReference type="AlphaFoldDB" id="A0A1K1RNP3"/>
<dbReference type="Gene3D" id="3.40.190.10">
    <property type="entry name" value="Periplasmic binding protein-like II"/>
    <property type="match status" value="2"/>
</dbReference>
<evidence type="ECO:0000259" key="5">
    <source>
        <dbReference type="PROSITE" id="PS50931"/>
    </source>
</evidence>
<keyword evidence="2" id="KW-0805">Transcription regulation</keyword>
<dbReference type="Pfam" id="PF03466">
    <property type="entry name" value="LysR_substrate"/>
    <property type="match status" value="1"/>
</dbReference>
<proteinExistence type="inferred from homology"/>
<evidence type="ECO:0000256" key="4">
    <source>
        <dbReference type="ARBA" id="ARBA00023163"/>
    </source>
</evidence>
<dbReference type="PANTHER" id="PTHR30346:SF0">
    <property type="entry name" value="HCA OPERON TRANSCRIPTIONAL ACTIVATOR HCAR"/>
    <property type="match status" value="1"/>
</dbReference>
<evidence type="ECO:0000256" key="2">
    <source>
        <dbReference type="ARBA" id="ARBA00023015"/>
    </source>
</evidence>
<dbReference type="InterPro" id="IPR036390">
    <property type="entry name" value="WH_DNA-bd_sf"/>
</dbReference>
<keyword evidence="4" id="KW-0804">Transcription</keyword>
<dbReference type="PANTHER" id="PTHR30346">
    <property type="entry name" value="TRANSCRIPTIONAL DUAL REGULATOR HCAR-RELATED"/>
    <property type="match status" value="1"/>
</dbReference>
<evidence type="ECO:0000256" key="3">
    <source>
        <dbReference type="ARBA" id="ARBA00023125"/>
    </source>
</evidence>
<dbReference type="FunFam" id="1.10.10.10:FF:000001">
    <property type="entry name" value="LysR family transcriptional regulator"/>
    <property type="match status" value="1"/>
</dbReference>
<dbReference type="GO" id="GO:0003700">
    <property type="term" value="F:DNA-binding transcription factor activity"/>
    <property type="evidence" value="ECO:0007669"/>
    <property type="project" value="InterPro"/>
</dbReference>
<sequence>MSLPIRGTFSDGRAAPTLITIDDEWGPAVELRQLRYFVTVAEELHFGRAAERLHIVQPAVSQQIRRLERELGVTLFGRTTRSVSLTEAGQRFLPHARAVLAAAGRASDAVSEFRESRSPLRLGTSEGLGDRLDVLLGAFARLAPPAQLELVHAPTAERLQRVRDGSLDATIVRGSWPSAGLDFTPLWTDEVVVALPSSHPLAAGPVVPFAALASLPARLSPPSRNRPLYDLVVSCCREAGFEPVLGKEFTTAQDTLGTLGFGRPHWTVFYRAHANLLPIPGVTFRPLTDPAPRMQTYLATPADRRVTPEVVALIEAARATETG</sequence>
<dbReference type="Gene3D" id="1.10.10.10">
    <property type="entry name" value="Winged helix-like DNA-binding domain superfamily/Winged helix DNA-binding domain"/>
    <property type="match status" value="1"/>
</dbReference>
<comment type="similarity">
    <text evidence="1">Belongs to the LysR transcriptional regulatory family.</text>
</comment>
<dbReference type="InterPro" id="IPR036388">
    <property type="entry name" value="WH-like_DNA-bd_sf"/>
</dbReference>
<reference evidence="7" key="1">
    <citation type="submission" date="2016-11" db="EMBL/GenBank/DDBJ databases">
        <authorList>
            <person name="Varghese N."/>
            <person name="Submissions S."/>
        </authorList>
    </citation>
    <scope>NUCLEOTIDE SEQUENCE [LARGE SCALE GENOMIC DNA]</scope>
    <source>
        <strain evidence="7">DSM 44671</strain>
    </source>
</reference>
<name>A0A1K1RNP3_9PSEU</name>
<dbReference type="STRING" id="546364.SAMN04489730_3657"/>
<dbReference type="Pfam" id="PF00126">
    <property type="entry name" value="HTH_1"/>
    <property type="match status" value="1"/>
</dbReference>
<organism evidence="6 7">
    <name type="scientific">Amycolatopsis australiensis</name>
    <dbReference type="NCBI Taxonomy" id="546364"/>
    <lineage>
        <taxon>Bacteria</taxon>
        <taxon>Bacillati</taxon>
        <taxon>Actinomycetota</taxon>
        <taxon>Actinomycetes</taxon>
        <taxon>Pseudonocardiales</taxon>
        <taxon>Pseudonocardiaceae</taxon>
        <taxon>Amycolatopsis</taxon>
    </lineage>
</organism>
<evidence type="ECO:0000313" key="7">
    <source>
        <dbReference type="Proteomes" id="UP000182740"/>
    </source>
</evidence>
<evidence type="ECO:0000256" key="1">
    <source>
        <dbReference type="ARBA" id="ARBA00009437"/>
    </source>
</evidence>